<keyword evidence="6" id="KW-1185">Reference proteome</keyword>
<keyword evidence="3" id="KW-0472">Membrane</keyword>
<organism evidence="5 6">
    <name type="scientific">Halorubrum alkaliphilum</name>
    <dbReference type="NCBI Taxonomy" id="261290"/>
    <lineage>
        <taxon>Archaea</taxon>
        <taxon>Methanobacteriati</taxon>
        <taxon>Methanobacteriota</taxon>
        <taxon>Stenosarchaea group</taxon>
        <taxon>Halobacteria</taxon>
        <taxon>Halobacteriales</taxon>
        <taxon>Haloferacaceae</taxon>
        <taxon>Halorubrum</taxon>
    </lineage>
</organism>
<name>A0A8T4GAE5_9EURY</name>
<evidence type="ECO:0000259" key="4">
    <source>
        <dbReference type="Pfam" id="PF18204"/>
    </source>
</evidence>
<dbReference type="Gene3D" id="2.60.40.10">
    <property type="entry name" value="Immunoglobulins"/>
    <property type="match status" value="1"/>
</dbReference>
<proteinExistence type="predicted"/>
<keyword evidence="3" id="KW-1133">Transmembrane helix</keyword>
<keyword evidence="1" id="KW-0732">Signal</keyword>
<reference evidence="5" key="1">
    <citation type="submission" date="2021-03" db="EMBL/GenBank/DDBJ databases">
        <title>Genomic Encyclopedia of Type Strains, Phase IV (KMG-IV): sequencing the most valuable type-strain genomes for metagenomic binning, comparative biology and taxonomic classification.</title>
        <authorList>
            <person name="Goeker M."/>
        </authorList>
    </citation>
    <scope>NUCLEOTIDE SEQUENCE</scope>
    <source>
        <strain evidence="5">DSM 23564</strain>
    </source>
</reference>
<feature type="transmembrane region" description="Helical" evidence="3">
    <location>
        <begin position="12"/>
        <end position="35"/>
    </location>
</feature>
<evidence type="ECO:0000256" key="1">
    <source>
        <dbReference type="ARBA" id="ARBA00022729"/>
    </source>
</evidence>
<protein>
    <submittedName>
        <fullName evidence="5">PGF-CTERM protein</fullName>
    </submittedName>
</protein>
<dbReference type="EMBL" id="JAGGKQ010000001">
    <property type="protein sequence ID" value="MBP1921063.1"/>
    <property type="molecule type" value="Genomic_DNA"/>
</dbReference>
<feature type="domain" description="PGF-CTERM archaeal protein-sorting signal" evidence="4">
    <location>
        <begin position="715"/>
        <end position="737"/>
    </location>
</feature>
<evidence type="ECO:0000256" key="3">
    <source>
        <dbReference type="SAM" id="Phobius"/>
    </source>
</evidence>
<comment type="caution">
    <text evidence="5">The sequence shown here is derived from an EMBL/GenBank/DDBJ whole genome shotgun (WGS) entry which is preliminary data.</text>
</comment>
<dbReference type="AlphaFoldDB" id="A0A8T4GAE5"/>
<gene>
    <name evidence="5" type="ORF">J2751_000046</name>
</gene>
<dbReference type="RefSeq" id="WP_209482453.1">
    <property type="nucleotide sequence ID" value="NZ_JAGGKQ010000001.1"/>
</dbReference>
<keyword evidence="3" id="KW-0812">Transmembrane</keyword>
<evidence type="ECO:0000313" key="5">
    <source>
        <dbReference type="EMBL" id="MBP1921063.1"/>
    </source>
</evidence>
<feature type="transmembrane region" description="Helical" evidence="3">
    <location>
        <begin position="715"/>
        <end position="735"/>
    </location>
</feature>
<accession>A0A8T4GAE5</accession>
<dbReference type="NCBIfam" id="TIGR04126">
    <property type="entry name" value="PGF_CTERM"/>
    <property type="match status" value="1"/>
</dbReference>
<sequence length="738" mass="77888">MNRLEDRLGSRAMTVAVVVTVLLIAGVGVAVGGGIDTGSLADESDTESLADGPVSEEIASERAVLDGSHAIEPRPDTPFDVDDDTILVRHELSTNDEPGTVDVTTEARLPDRVTGLRLTPLSATDDAIEADGFDRETTDDGGEEWVWDGETTRPSLTYTMDGNETEEREGPLAGEGAYRFVDVGDWAIVRPPRASIAWSFTGGPGGSVSVERENSVAGDGVASQALAVLGPYEEHVHEAADQRFRLIVPDAADPEPSPGAVFEAFEGASTALQVGARDDEVFAVAAPTESVSWAPRGLQIGDADLWVRDTEPAGTADDVWTHEYVHTRQSYRAERSARWFTEATATYYAALFALERGAADFEAFERTLSAGERDPYAGSVLANPDAWAANADYVKGALVAGEIDRRIRVATDGRASLATVFREFNDAPVDPDDRDTWVTNDDFLDAVEDAAAEGGDDAVATEIREEAERLTTTDATPEFWGRETHAEAFGETPAQVGYGIDDEGVRAVGEYRDRAIERDPVRLVDGERLALAVRVSNTGGTAGSYEVSIRVDGETVTTRSGSVEAGAETVERLEHEFTDAGEYEVRVGSETLDVVVSEPGSVSVRDVATDAADVAAGESVRVTTTVGTDAGIPADGPIEFLVNGEPVGTDPVKLDADAETTVERDVVLETVGTATITVVGPENEASVSVSVGESDGTDDSVGGGADSDDDVAVSVPGFGLVVAVVALLSAVGLFARRR</sequence>
<dbReference type="InterPro" id="IPR013783">
    <property type="entry name" value="Ig-like_fold"/>
</dbReference>
<feature type="compositionally biased region" description="Low complexity" evidence="2">
    <location>
        <begin position="685"/>
        <end position="694"/>
    </location>
</feature>
<evidence type="ECO:0000256" key="2">
    <source>
        <dbReference type="SAM" id="MobiDB-lite"/>
    </source>
</evidence>
<feature type="region of interest" description="Disordered" evidence="2">
    <location>
        <begin position="685"/>
        <end position="708"/>
    </location>
</feature>
<dbReference type="GO" id="GO:0005886">
    <property type="term" value="C:plasma membrane"/>
    <property type="evidence" value="ECO:0007669"/>
    <property type="project" value="UniProtKB-SubCell"/>
</dbReference>
<dbReference type="OrthoDB" id="271491at2157"/>
<dbReference type="GO" id="GO:0030115">
    <property type="term" value="C:S-layer"/>
    <property type="evidence" value="ECO:0007669"/>
    <property type="project" value="UniProtKB-SubCell"/>
</dbReference>
<dbReference type="Proteomes" id="UP000823588">
    <property type="component" value="Unassembled WGS sequence"/>
</dbReference>
<evidence type="ECO:0000313" key="6">
    <source>
        <dbReference type="Proteomes" id="UP000823588"/>
    </source>
</evidence>
<dbReference type="Pfam" id="PF18204">
    <property type="entry name" value="PGF-CTERM"/>
    <property type="match status" value="1"/>
</dbReference>
<dbReference type="InterPro" id="IPR026371">
    <property type="entry name" value="PGF_CTERM"/>
</dbReference>